<keyword evidence="19" id="KW-1185">Reference proteome</keyword>
<dbReference type="PANTHER" id="PTHR32552:SF68">
    <property type="entry name" value="FERRICHROME OUTER MEMBRANE TRANSPORTER_PHAGE RECEPTOR"/>
    <property type="match status" value="1"/>
</dbReference>
<evidence type="ECO:0000259" key="17">
    <source>
        <dbReference type="Pfam" id="PF07715"/>
    </source>
</evidence>
<evidence type="ECO:0000256" key="10">
    <source>
        <dbReference type="ARBA" id="ARBA00023136"/>
    </source>
</evidence>
<keyword evidence="7" id="KW-0408">Iron</keyword>
<evidence type="ECO:0000256" key="3">
    <source>
        <dbReference type="ARBA" id="ARBA00022452"/>
    </source>
</evidence>
<feature type="domain" description="TonB-dependent receptor-like beta-barrel" evidence="16">
    <location>
        <begin position="390"/>
        <end position="683"/>
    </location>
</feature>
<evidence type="ECO:0000256" key="15">
    <source>
        <dbReference type="SAM" id="SignalP"/>
    </source>
</evidence>
<dbReference type="CDD" id="cd01347">
    <property type="entry name" value="ligand_gated_channel"/>
    <property type="match status" value="1"/>
</dbReference>
<dbReference type="InterPro" id="IPR000531">
    <property type="entry name" value="Beta-barrel_TonB"/>
</dbReference>
<keyword evidence="6 15" id="KW-0732">Signal</keyword>
<protein>
    <submittedName>
        <fullName evidence="18">TonB-dependent receptor</fullName>
    </submittedName>
</protein>
<evidence type="ECO:0000256" key="5">
    <source>
        <dbReference type="ARBA" id="ARBA00022692"/>
    </source>
</evidence>
<evidence type="ECO:0000256" key="4">
    <source>
        <dbReference type="ARBA" id="ARBA00022496"/>
    </source>
</evidence>
<name>A0A858R793_9PROT</name>
<evidence type="ECO:0000256" key="1">
    <source>
        <dbReference type="ARBA" id="ARBA00004571"/>
    </source>
</evidence>
<dbReference type="GO" id="GO:0009279">
    <property type="term" value="C:cell outer membrane"/>
    <property type="evidence" value="ECO:0007669"/>
    <property type="project" value="UniProtKB-SubCell"/>
</dbReference>
<evidence type="ECO:0000256" key="9">
    <source>
        <dbReference type="ARBA" id="ARBA00023077"/>
    </source>
</evidence>
<evidence type="ECO:0000256" key="8">
    <source>
        <dbReference type="ARBA" id="ARBA00023065"/>
    </source>
</evidence>
<evidence type="ECO:0000259" key="16">
    <source>
        <dbReference type="Pfam" id="PF00593"/>
    </source>
</evidence>
<dbReference type="KEGG" id="acru:HHL28_08165"/>
<dbReference type="InterPro" id="IPR036942">
    <property type="entry name" value="Beta-barrel_TonB_sf"/>
</dbReference>
<evidence type="ECO:0000256" key="14">
    <source>
        <dbReference type="RuleBase" id="RU003357"/>
    </source>
</evidence>
<keyword evidence="5 12" id="KW-0812">Transmembrane</keyword>
<evidence type="ECO:0000313" key="19">
    <source>
        <dbReference type="Proteomes" id="UP000501891"/>
    </source>
</evidence>
<keyword evidence="3 12" id="KW-1134">Transmembrane beta strand</keyword>
<keyword evidence="9 14" id="KW-0798">TonB box</keyword>
<feature type="chain" id="PRO_5032479171" evidence="15">
    <location>
        <begin position="26"/>
        <end position="717"/>
    </location>
</feature>
<dbReference type="Gene3D" id="2.170.130.10">
    <property type="entry name" value="TonB-dependent receptor, plug domain"/>
    <property type="match status" value="1"/>
</dbReference>
<keyword evidence="10 12" id="KW-0472">Membrane</keyword>
<reference evidence="18" key="1">
    <citation type="submission" date="2020-04" db="EMBL/GenBank/DDBJ databases">
        <title>A desert anoxygenic phototrophic bacterium fixes CO2 using RubisCO under aerobic conditions.</title>
        <authorList>
            <person name="Tang K."/>
        </authorList>
    </citation>
    <scope>NUCLEOTIDE SEQUENCE [LARGE SCALE GENOMIC DNA]</scope>
    <source>
        <strain evidence="18">MIMtkB3</strain>
    </source>
</reference>
<organism evidence="18 19">
    <name type="scientific">Aerophototrophica crusticola</name>
    <dbReference type="NCBI Taxonomy" id="1709002"/>
    <lineage>
        <taxon>Bacteria</taxon>
        <taxon>Pseudomonadati</taxon>
        <taxon>Pseudomonadota</taxon>
        <taxon>Alphaproteobacteria</taxon>
        <taxon>Rhodospirillales</taxon>
        <taxon>Rhodospirillaceae</taxon>
        <taxon>Aerophototrophica</taxon>
    </lineage>
</organism>
<dbReference type="Gene3D" id="2.40.170.20">
    <property type="entry name" value="TonB-dependent receptor, beta-barrel domain"/>
    <property type="match status" value="1"/>
</dbReference>
<feature type="short sequence motif" description="TonB C-terminal box" evidence="13">
    <location>
        <begin position="700"/>
        <end position="717"/>
    </location>
</feature>
<evidence type="ECO:0000256" key="7">
    <source>
        <dbReference type="ARBA" id="ARBA00023004"/>
    </source>
</evidence>
<evidence type="ECO:0000256" key="13">
    <source>
        <dbReference type="PROSITE-ProRule" id="PRU10144"/>
    </source>
</evidence>
<keyword evidence="11 12" id="KW-0998">Cell outer membrane</keyword>
<evidence type="ECO:0000256" key="12">
    <source>
        <dbReference type="PROSITE-ProRule" id="PRU01360"/>
    </source>
</evidence>
<keyword evidence="2 12" id="KW-0813">Transport</keyword>
<dbReference type="InterPro" id="IPR012910">
    <property type="entry name" value="Plug_dom"/>
</dbReference>
<dbReference type="AlphaFoldDB" id="A0A858R793"/>
<accession>A0A858R793</accession>
<dbReference type="GO" id="GO:0015344">
    <property type="term" value="F:siderophore uptake transmembrane transporter activity"/>
    <property type="evidence" value="ECO:0007669"/>
    <property type="project" value="TreeGrafter"/>
</dbReference>
<evidence type="ECO:0000313" key="18">
    <source>
        <dbReference type="EMBL" id="QJE73063.1"/>
    </source>
</evidence>
<evidence type="ECO:0000256" key="11">
    <source>
        <dbReference type="ARBA" id="ARBA00023237"/>
    </source>
</evidence>
<feature type="domain" description="TonB-dependent receptor plug" evidence="17">
    <location>
        <begin position="45"/>
        <end position="153"/>
    </location>
</feature>
<evidence type="ECO:0000256" key="6">
    <source>
        <dbReference type="ARBA" id="ARBA00022729"/>
    </source>
</evidence>
<keyword evidence="4" id="KW-0410">Iron transport</keyword>
<dbReference type="Pfam" id="PF07715">
    <property type="entry name" value="Plug"/>
    <property type="match status" value="1"/>
</dbReference>
<dbReference type="PROSITE" id="PS52016">
    <property type="entry name" value="TONB_DEPENDENT_REC_3"/>
    <property type="match status" value="1"/>
</dbReference>
<feature type="signal peptide" evidence="15">
    <location>
        <begin position="1"/>
        <end position="25"/>
    </location>
</feature>
<dbReference type="InterPro" id="IPR039426">
    <property type="entry name" value="TonB-dep_rcpt-like"/>
</dbReference>
<dbReference type="Pfam" id="PF00593">
    <property type="entry name" value="TonB_dep_Rec_b-barrel"/>
    <property type="match status" value="1"/>
</dbReference>
<comment type="subcellular location">
    <subcellularLocation>
        <location evidence="1 12">Cell outer membrane</location>
        <topology evidence="1 12">Multi-pass membrane protein</topology>
    </subcellularLocation>
</comment>
<dbReference type="PANTHER" id="PTHR32552">
    <property type="entry name" value="FERRICHROME IRON RECEPTOR-RELATED"/>
    <property type="match status" value="1"/>
</dbReference>
<dbReference type="Proteomes" id="UP000501891">
    <property type="component" value="Chromosome"/>
</dbReference>
<proteinExistence type="inferred from homology"/>
<comment type="similarity">
    <text evidence="12 14">Belongs to the TonB-dependent receptor family.</text>
</comment>
<dbReference type="InterPro" id="IPR037066">
    <property type="entry name" value="Plug_dom_sf"/>
</dbReference>
<gene>
    <name evidence="18" type="ORF">HHL28_08165</name>
</gene>
<keyword evidence="8" id="KW-0406">Ion transport</keyword>
<dbReference type="PROSITE" id="PS01156">
    <property type="entry name" value="TONB_DEPENDENT_REC_2"/>
    <property type="match status" value="1"/>
</dbReference>
<keyword evidence="18" id="KW-0675">Receptor</keyword>
<sequence>MKPVPRIALPAASALALLAALPALAADPSPLDEVVVTANRRAEALRDVAASVSTVDRERFEAQATRFIGEELRGLPGLVLRTNDQGTYSDITLRGVPNRIHNDTLAVLLDGVPFVTGDDEVDLEQLPFGAVGRVDVVRGPMSALYGRGAIAGTINYLTRDVGDSREGAVEATIGSHGWRRLGALVQTPTVEGGALLLSGEVQEGDGWRDRTGREERNVFAKHRLGLGEWGRLNLSASWVDTEQRLAGELPVNARGEPIPLPRGREGNWNEDDAGFYKRMLTATAVLDADLAPGLTGTTRLHARQGKTSALQGFFNPFDPAAGTVTFTGFRVDADTDTLFAEQQFDWTLGDLRLLAGVSAEQVRAVHRETWIGEFDFGPLFYAQQRDIRTGQHINRDQWISDRLLDGHGRARNYAAYAQGDYTLGAVTLSAGARFDRFSRRVFYGPSATGFGPEPVATIQDTDQRVSPKASASWKLSDSLTAYAAYGEGFSPAFGPLWSFRGRDTGLDPETARNYEAGLKGDALDGKLAFTLTGYVLKREDLLQLLPVGGTARTINAGRQRSRGIEASATADLGILAEGLSAEATYGLTDAVWTRNAFLEPDTGRPFDFTGKDVPGVPRHAGRLTVTQVLEPWGLTVQAWADLSGDYAYDSANSVRAGGHALVNAAVTWAPVERLEFTLTARNLFDRKVNTVVGNNDGPLAYFPQPPREVFLTARLSF</sequence>
<dbReference type="SUPFAM" id="SSF56935">
    <property type="entry name" value="Porins"/>
    <property type="match status" value="1"/>
</dbReference>
<dbReference type="InterPro" id="IPR010917">
    <property type="entry name" value="TonB_rcpt_CS"/>
</dbReference>
<evidence type="ECO:0000256" key="2">
    <source>
        <dbReference type="ARBA" id="ARBA00022448"/>
    </source>
</evidence>
<dbReference type="EMBL" id="CP051775">
    <property type="protein sequence ID" value="QJE73063.1"/>
    <property type="molecule type" value="Genomic_DNA"/>
</dbReference>